<accession>A0A251X8H4</accession>
<keyword evidence="1" id="KW-0175">Coiled coil</keyword>
<protein>
    <recommendedName>
        <fullName evidence="5">DUF2799 domain-containing protein</fullName>
    </recommendedName>
</protein>
<feature type="signal peptide" evidence="2">
    <location>
        <begin position="1"/>
        <end position="18"/>
    </location>
</feature>
<reference evidence="3 4" key="1">
    <citation type="submission" date="2016-12" db="EMBL/GenBank/DDBJ databases">
        <title>Thioflexothrix psekupsii D3 genome sequencing and assembly.</title>
        <authorList>
            <person name="Fomenkov A."/>
            <person name="Vincze T."/>
            <person name="Grabovich M."/>
            <person name="Anton B.P."/>
            <person name="Dubinina G."/>
            <person name="Orlova M."/>
            <person name="Belousova E."/>
            <person name="Roberts R.J."/>
        </authorList>
    </citation>
    <scope>NUCLEOTIDE SEQUENCE [LARGE SCALE GENOMIC DNA]</scope>
    <source>
        <strain evidence="3">D3</strain>
    </source>
</reference>
<feature type="coiled-coil region" evidence="1">
    <location>
        <begin position="150"/>
        <end position="177"/>
    </location>
</feature>
<dbReference type="AlphaFoldDB" id="A0A251X8H4"/>
<evidence type="ECO:0000256" key="2">
    <source>
        <dbReference type="SAM" id="SignalP"/>
    </source>
</evidence>
<evidence type="ECO:0000313" key="3">
    <source>
        <dbReference type="EMBL" id="OUD14230.1"/>
    </source>
</evidence>
<dbReference type="EMBL" id="MSLT01000012">
    <property type="protein sequence ID" value="OUD14230.1"/>
    <property type="molecule type" value="Genomic_DNA"/>
</dbReference>
<dbReference type="InterPro" id="IPR021242">
    <property type="entry name" value="DUF2799"/>
</dbReference>
<proteinExistence type="predicted"/>
<gene>
    <name evidence="3" type="ORF">TPSD3_07835</name>
</gene>
<feature type="chain" id="PRO_5012603403" description="DUF2799 domain-containing protein" evidence="2">
    <location>
        <begin position="19"/>
        <end position="184"/>
    </location>
</feature>
<dbReference type="OrthoDB" id="5917215at2"/>
<evidence type="ECO:0000313" key="4">
    <source>
        <dbReference type="Proteomes" id="UP000194798"/>
    </source>
</evidence>
<keyword evidence="4" id="KW-1185">Reference proteome</keyword>
<evidence type="ECO:0000256" key="1">
    <source>
        <dbReference type="SAM" id="Coils"/>
    </source>
</evidence>
<organism evidence="3 4">
    <name type="scientific">Thioflexithrix psekupsensis</name>
    <dbReference type="NCBI Taxonomy" id="1570016"/>
    <lineage>
        <taxon>Bacteria</taxon>
        <taxon>Pseudomonadati</taxon>
        <taxon>Pseudomonadota</taxon>
        <taxon>Gammaproteobacteria</taxon>
        <taxon>Thiotrichales</taxon>
        <taxon>Thioflexithrix</taxon>
    </lineage>
</organism>
<name>A0A251X8H4_9GAMM</name>
<comment type="caution">
    <text evidence="3">The sequence shown here is derived from an EMBL/GenBank/DDBJ whole genome shotgun (WGS) entry which is preliminary data.</text>
</comment>
<sequence>MMRLSIFSILLVSGALLAGCASLSKEECLRNDWAAIGFRDGTEGYAMKRIHEHEEACRAYHIVPDLAAYQAGRDRGLIYYCTEANGFHEGEQGVTYQRVCPTDREDRFIRGYRRGLDSARRNVELDMHMKTTELLRKTSEVARIDDKEKRERELKSLDQLESELQSLQSTHKNLIQLLQRVHHF</sequence>
<dbReference type="Pfam" id="PF10973">
    <property type="entry name" value="DUF2799"/>
    <property type="match status" value="1"/>
</dbReference>
<dbReference type="Proteomes" id="UP000194798">
    <property type="component" value="Unassembled WGS sequence"/>
</dbReference>
<dbReference type="PROSITE" id="PS51257">
    <property type="entry name" value="PROKAR_LIPOPROTEIN"/>
    <property type="match status" value="1"/>
</dbReference>
<keyword evidence="2" id="KW-0732">Signal</keyword>
<dbReference type="RefSeq" id="WP_086488011.1">
    <property type="nucleotide sequence ID" value="NZ_MSLT01000012.1"/>
</dbReference>
<evidence type="ECO:0008006" key="5">
    <source>
        <dbReference type="Google" id="ProtNLM"/>
    </source>
</evidence>